<dbReference type="Proteomes" id="UP000650833">
    <property type="component" value="Unassembled WGS sequence"/>
</dbReference>
<feature type="compositionally biased region" description="Low complexity" evidence="15">
    <location>
        <begin position="282"/>
        <end position="298"/>
    </location>
</feature>
<dbReference type="SUPFAM" id="SSF47802">
    <property type="entry name" value="DNA polymerase beta, N-terminal domain-like"/>
    <property type="match status" value="1"/>
</dbReference>
<keyword evidence="6 14" id="KW-0255">Endonuclease</keyword>
<evidence type="ECO:0000256" key="14">
    <source>
        <dbReference type="RuleBase" id="RU369042"/>
    </source>
</evidence>
<dbReference type="GO" id="GO:0000712">
    <property type="term" value="P:resolution of meiotic recombination intermediates"/>
    <property type="evidence" value="ECO:0007669"/>
    <property type="project" value="TreeGrafter"/>
</dbReference>
<sequence length="1089" mass="121494">MPPTCGNPLLRDWMKDEMMKLQSSSSKLHLTYKKAYESLSKCPLTFMHPSETIQLEGIGPHVAGLLTDKLKAYCQENGLPMPPPPVQVKRKRVAPANSDDDIEVDENGVPKPFRPKAKRQKKAYVPKYRTGGYGILLALLDIHDVGRPDATQQQICRLAQDNCDSSYTLKEPNSNYTAWNSMKNLVDKGYIYKNGSPKKYQLTETGFELAEKLKQVKALHEGGSEGGSSSAPRPRPTTLPTSSGAAFAAAIGSDSDDDDNGIDLSQYVLNPSQYSSITINGRNASSTSSSSNPSTARSRGVRNRFDNNDDNLSGIDWNAIDRQDRQQQQRQQPNSSLSARSTTSSRADILAALSFEGGSLSSSGRKANKRQNKAKGKTTASIFENLLESMGGEGDLTQPDMSLYVLNPNNHQTISLNGKSVTNTNSSFSRSATFNNNNNNNNNSNNNNSNNNSNIHKIPYKSTASTSTASSVTNKNNSSFARRVMNETDDNSFDYLQKTSKYRTPTTSSILQNDASASALRKKSNKRQYNIDDFEMDLTDASSVPVLNSTQLTQLSTNEIVDLLSSPEPSPQLQPAYLDGDELTFEDDFDPDKDYFPLSQSRNKHITDETFHFTYLDTDNKPQRHLAKAAIEIDDIYGLIYLIKYQTKQDNHPKAQRLIRKNIEGEFTTAYLPEIHMETVSSGLPATPILPLHREEEDSFWPDKTSSSTSKTTTTIRKNISTTTSTTSSISNSQATTSFTQPSSQNDLASQPFFPSQQQKKLDLDALVASEPITETLRPNQYEIVLVLDSREIQMKGNRNYFQDSLSNKGIQCITRSMDLGDVIWIARPIGSTNQAEELFLDYILERKRLDDLVSSIKDGRFIEQKTRLKRTGANKVIYVVENYNREEAERFGIQAVQTAMSSTQIIDGIFLKRTNTIDETIDYLVSATKLVKHIYQGFTLHAIPGHIITRQNYLDLKQAYQKKAVAGSDNLKEAYLVSYPLLGQLNSKNGSTSVHEVYLRMLMTIRGVNAEKALSLMKVYPTPRALLMAFRGKSPEEAKNLAKNATQEHISRRRWGTKISESLYDVWGALEYPTKSSSDDDEDDKEPL</sequence>
<dbReference type="InterPro" id="IPR011335">
    <property type="entry name" value="Restrct_endonuc-II-like"/>
</dbReference>
<evidence type="ECO:0000256" key="13">
    <source>
        <dbReference type="ARBA" id="ARBA00023254"/>
    </source>
</evidence>
<dbReference type="Pfam" id="PF02732">
    <property type="entry name" value="ERCC4"/>
    <property type="match status" value="1"/>
</dbReference>
<name>A0A8H7R529_9FUNG</name>
<feature type="region of interest" description="Disordered" evidence="15">
    <location>
        <begin position="416"/>
        <end position="458"/>
    </location>
</feature>
<dbReference type="GO" id="GO:0008821">
    <property type="term" value="F:crossover junction DNA endonuclease activity"/>
    <property type="evidence" value="ECO:0007669"/>
    <property type="project" value="UniProtKB-UniRule"/>
</dbReference>
<evidence type="ECO:0000256" key="7">
    <source>
        <dbReference type="ARBA" id="ARBA00022763"/>
    </source>
</evidence>
<keyword evidence="11 14" id="KW-0234">DNA repair</keyword>
<comment type="subunit">
    <text evidence="14">Interacts with EME1.</text>
</comment>
<dbReference type="EC" id="3.1.22.-" evidence="14"/>
<keyword evidence="12 14" id="KW-0539">Nucleus</keyword>
<evidence type="ECO:0000256" key="9">
    <source>
        <dbReference type="ARBA" id="ARBA00022842"/>
    </source>
</evidence>
<dbReference type="GO" id="GO:0000727">
    <property type="term" value="P:double-strand break repair via break-induced replication"/>
    <property type="evidence" value="ECO:0007669"/>
    <property type="project" value="UniProtKB-UniRule"/>
</dbReference>
<dbReference type="CDD" id="cd20074">
    <property type="entry name" value="XPF_nuclease_Mus81"/>
    <property type="match status" value="1"/>
</dbReference>
<dbReference type="GO" id="GO:0031573">
    <property type="term" value="P:mitotic intra-S DNA damage checkpoint signaling"/>
    <property type="evidence" value="ECO:0007669"/>
    <property type="project" value="TreeGrafter"/>
</dbReference>
<feature type="region of interest" description="Disordered" evidence="15">
    <location>
        <begin position="99"/>
        <end position="118"/>
    </location>
</feature>
<evidence type="ECO:0000256" key="5">
    <source>
        <dbReference type="ARBA" id="ARBA00022723"/>
    </source>
</evidence>
<dbReference type="InterPro" id="IPR027421">
    <property type="entry name" value="DNA_pol_lamdba_lyase_dom_sf"/>
</dbReference>
<evidence type="ECO:0000256" key="1">
    <source>
        <dbReference type="ARBA" id="ARBA00001946"/>
    </source>
</evidence>
<feature type="compositionally biased region" description="Basic residues" evidence="15">
    <location>
        <begin position="366"/>
        <end position="376"/>
    </location>
</feature>
<dbReference type="GO" id="GO:0046872">
    <property type="term" value="F:metal ion binding"/>
    <property type="evidence" value="ECO:0007669"/>
    <property type="project" value="UniProtKB-UniRule"/>
</dbReference>
<feature type="region of interest" description="Disordered" evidence="15">
    <location>
        <begin position="279"/>
        <end position="343"/>
    </location>
</feature>
<keyword evidence="18" id="KW-1185">Reference proteome</keyword>
<feature type="compositionally biased region" description="Polar residues" evidence="15">
    <location>
        <begin position="739"/>
        <end position="751"/>
    </location>
</feature>
<feature type="compositionally biased region" description="Low complexity" evidence="15">
    <location>
        <begin position="423"/>
        <end position="454"/>
    </location>
</feature>
<keyword evidence="10 14" id="KW-0233">DNA recombination</keyword>
<dbReference type="OrthoDB" id="5963188at2759"/>
<evidence type="ECO:0000256" key="3">
    <source>
        <dbReference type="ARBA" id="ARBA00010015"/>
    </source>
</evidence>
<evidence type="ECO:0000256" key="6">
    <source>
        <dbReference type="ARBA" id="ARBA00022759"/>
    </source>
</evidence>
<comment type="similarity">
    <text evidence="3 14">Belongs to the XPF family.</text>
</comment>
<evidence type="ECO:0000256" key="4">
    <source>
        <dbReference type="ARBA" id="ARBA00022722"/>
    </source>
</evidence>
<dbReference type="InterPro" id="IPR047417">
    <property type="entry name" value="WHD_MUS81"/>
</dbReference>
<dbReference type="Gene3D" id="1.10.150.110">
    <property type="entry name" value="DNA polymerase beta, N-terminal domain-like"/>
    <property type="match status" value="1"/>
</dbReference>
<evidence type="ECO:0000256" key="10">
    <source>
        <dbReference type="ARBA" id="ARBA00023172"/>
    </source>
</evidence>
<feature type="region of interest" description="Disordered" evidence="15">
    <location>
        <begin position="358"/>
        <end position="377"/>
    </location>
</feature>
<organism evidence="17 18">
    <name type="scientific">Mucor plumbeus</name>
    <dbReference type="NCBI Taxonomy" id="97098"/>
    <lineage>
        <taxon>Eukaryota</taxon>
        <taxon>Fungi</taxon>
        <taxon>Fungi incertae sedis</taxon>
        <taxon>Mucoromycota</taxon>
        <taxon>Mucoromycotina</taxon>
        <taxon>Mucoromycetes</taxon>
        <taxon>Mucorales</taxon>
        <taxon>Mucorineae</taxon>
        <taxon>Mucoraceae</taxon>
        <taxon>Mucor</taxon>
    </lineage>
</organism>
<keyword evidence="7 14" id="KW-0227">DNA damage</keyword>
<feature type="compositionally biased region" description="Low complexity" evidence="15">
    <location>
        <begin position="328"/>
        <end position="343"/>
    </location>
</feature>
<dbReference type="FunFam" id="1.10.10.10:FF:000307">
    <property type="entry name" value="Crossover junction endonuclease MUS81"/>
    <property type="match status" value="1"/>
</dbReference>
<evidence type="ECO:0000313" key="17">
    <source>
        <dbReference type="EMBL" id="KAG2203997.1"/>
    </source>
</evidence>
<comment type="cofactor">
    <cofactor evidence="1 14">
        <name>Mg(2+)</name>
        <dbReference type="ChEBI" id="CHEBI:18420"/>
    </cofactor>
</comment>
<evidence type="ECO:0000313" key="18">
    <source>
        <dbReference type="Proteomes" id="UP000650833"/>
    </source>
</evidence>
<evidence type="ECO:0000259" key="16">
    <source>
        <dbReference type="SMART" id="SM00891"/>
    </source>
</evidence>
<feature type="domain" description="ERCC4" evidence="16">
    <location>
        <begin position="785"/>
        <end position="885"/>
    </location>
</feature>
<dbReference type="FunFam" id="3.40.50.10130:FF:000003">
    <property type="entry name" value="Crossover junction endonuclease MUS81"/>
    <property type="match status" value="1"/>
</dbReference>
<comment type="subcellular location">
    <subcellularLocation>
        <location evidence="2 14">Nucleus</location>
    </subcellularLocation>
</comment>
<reference evidence="17" key="1">
    <citation type="submission" date="2020-12" db="EMBL/GenBank/DDBJ databases">
        <title>Metabolic potential, ecology and presence of endohyphal bacteria is reflected in genomic diversity of Mucoromycotina.</title>
        <authorList>
            <person name="Muszewska A."/>
            <person name="Okrasinska A."/>
            <person name="Steczkiewicz K."/>
            <person name="Drgas O."/>
            <person name="Orlowska M."/>
            <person name="Perlinska-Lenart U."/>
            <person name="Aleksandrzak-Piekarczyk T."/>
            <person name="Szatraj K."/>
            <person name="Zielenkiewicz U."/>
            <person name="Pilsyk S."/>
            <person name="Malc E."/>
            <person name="Mieczkowski P."/>
            <person name="Kruszewska J.S."/>
            <person name="Biernat P."/>
            <person name="Pawlowska J."/>
        </authorList>
    </citation>
    <scope>NUCLEOTIDE SEQUENCE</scope>
    <source>
        <strain evidence="17">CBS 226.32</strain>
    </source>
</reference>
<evidence type="ECO:0000256" key="2">
    <source>
        <dbReference type="ARBA" id="ARBA00004123"/>
    </source>
</evidence>
<dbReference type="InterPro" id="IPR047416">
    <property type="entry name" value="XPF_nuclease_Mus81"/>
</dbReference>
<dbReference type="Pfam" id="PF14716">
    <property type="entry name" value="HHH_8"/>
    <property type="match status" value="1"/>
</dbReference>
<feature type="compositionally biased region" description="Low complexity" evidence="15">
    <location>
        <begin position="227"/>
        <end position="243"/>
    </location>
</feature>
<keyword evidence="5 14" id="KW-0479">Metal-binding</keyword>
<keyword evidence="8 14" id="KW-0378">Hydrolase</keyword>
<dbReference type="AlphaFoldDB" id="A0A8H7R529"/>
<comment type="function">
    <text evidence="14">Interacts with EME1 to form a DNA structure-specific endonuclease with substrate preference for branched DNA structures with a 5'-end at the branch nick. Typical substrates include 3'-flap structures, D-loops, replication forks and nicked Holliday junctions. May be required in mitosis for the processing of stalled or collapsed replication fork intermediates. May be required in meiosis for the repair of meiosis-specific double strand breaks subsequent to single-end invasion (SEI).</text>
</comment>
<dbReference type="Gene3D" id="3.40.50.10130">
    <property type="match status" value="1"/>
</dbReference>
<evidence type="ECO:0000256" key="8">
    <source>
        <dbReference type="ARBA" id="ARBA00022801"/>
    </source>
</evidence>
<evidence type="ECO:0000256" key="15">
    <source>
        <dbReference type="SAM" id="MobiDB-lite"/>
    </source>
</evidence>
<gene>
    <name evidence="17" type="ORF">INT46_007022</name>
</gene>
<dbReference type="SMART" id="SM00891">
    <property type="entry name" value="ERCC4"/>
    <property type="match status" value="1"/>
</dbReference>
<dbReference type="Gene3D" id="1.10.10.10">
    <property type="entry name" value="Winged helix-like DNA-binding domain superfamily/Winged helix DNA-binding domain"/>
    <property type="match status" value="1"/>
</dbReference>
<dbReference type="PANTHER" id="PTHR13451:SF0">
    <property type="entry name" value="CROSSOVER JUNCTION ENDONUCLEASE MUS81"/>
    <property type="match status" value="1"/>
</dbReference>
<feature type="compositionally biased region" description="Low complexity" evidence="15">
    <location>
        <begin position="704"/>
        <end position="738"/>
    </location>
</feature>
<keyword evidence="4 14" id="KW-0540">Nuclease</keyword>
<dbReference type="GO" id="GO:0048476">
    <property type="term" value="C:Holliday junction resolvase complex"/>
    <property type="evidence" value="ECO:0007669"/>
    <property type="project" value="UniProtKB-UniRule"/>
</dbReference>
<dbReference type="InterPro" id="IPR006166">
    <property type="entry name" value="ERCC4_domain"/>
</dbReference>
<keyword evidence="13" id="KW-0469">Meiosis</keyword>
<dbReference type="Gene3D" id="1.10.150.670">
    <property type="entry name" value="Crossover junction endonuclease EME1, DNA-binding domain"/>
    <property type="match status" value="1"/>
</dbReference>
<accession>A0A8H7R529</accession>
<dbReference type="EMBL" id="JAEPRC010000210">
    <property type="protein sequence ID" value="KAG2203997.1"/>
    <property type="molecule type" value="Genomic_DNA"/>
</dbReference>
<comment type="caution">
    <text evidence="17">The sequence shown here is derived from an EMBL/GenBank/DDBJ whole genome shotgun (WGS) entry which is preliminary data.</text>
</comment>
<dbReference type="InterPro" id="IPR042530">
    <property type="entry name" value="EME1/EME2_C"/>
</dbReference>
<feature type="region of interest" description="Disordered" evidence="15">
    <location>
        <begin position="695"/>
        <end position="751"/>
    </location>
</feature>
<proteinExistence type="inferred from homology"/>
<evidence type="ECO:0000256" key="11">
    <source>
        <dbReference type="ARBA" id="ARBA00023204"/>
    </source>
</evidence>
<dbReference type="GO" id="GO:0003677">
    <property type="term" value="F:DNA binding"/>
    <property type="evidence" value="ECO:0007669"/>
    <property type="project" value="UniProtKB-UniRule"/>
</dbReference>
<dbReference type="InterPro" id="IPR033309">
    <property type="entry name" value="Mus81"/>
</dbReference>
<dbReference type="InterPro" id="IPR036388">
    <property type="entry name" value="WH-like_DNA-bd_sf"/>
</dbReference>
<dbReference type="SUPFAM" id="SSF52980">
    <property type="entry name" value="Restriction endonuclease-like"/>
    <property type="match status" value="1"/>
</dbReference>
<dbReference type="GO" id="GO:0048257">
    <property type="term" value="F:3'-flap endonuclease activity"/>
    <property type="evidence" value="ECO:0007669"/>
    <property type="project" value="TreeGrafter"/>
</dbReference>
<dbReference type="CDD" id="cd21036">
    <property type="entry name" value="WH_MUS81"/>
    <property type="match status" value="1"/>
</dbReference>
<feature type="region of interest" description="Disordered" evidence="15">
    <location>
        <begin position="218"/>
        <end position="243"/>
    </location>
</feature>
<dbReference type="InterPro" id="IPR010996">
    <property type="entry name" value="HHH_MUS81"/>
</dbReference>
<protein>
    <recommendedName>
        <fullName evidence="14">Crossover junction endonuclease MUS81</fullName>
        <ecNumber evidence="14">3.1.22.-</ecNumber>
    </recommendedName>
</protein>
<dbReference type="PANTHER" id="PTHR13451">
    <property type="entry name" value="CLASS II CROSSOVER JUNCTION ENDONUCLEASE MUS81"/>
    <property type="match status" value="1"/>
</dbReference>
<dbReference type="Pfam" id="PF21136">
    <property type="entry name" value="WHD_MUS81"/>
    <property type="match status" value="1"/>
</dbReference>
<evidence type="ECO:0000256" key="12">
    <source>
        <dbReference type="ARBA" id="ARBA00023242"/>
    </source>
</evidence>
<dbReference type="GO" id="GO:0006308">
    <property type="term" value="P:DNA catabolic process"/>
    <property type="evidence" value="ECO:0007669"/>
    <property type="project" value="UniProtKB-UniRule"/>
</dbReference>
<dbReference type="GO" id="GO:0005634">
    <property type="term" value="C:nucleus"/>
    <property type="evidence" value="ECO:0007669"/>
    <property type="project" value="UniProtKB-SubCell"/>
</dbReference>
<keyword evidence="9 14" id="KW-0460">Magnesium</keyword>